<dbReference type="Proteomes" id="UP000091857">
    <property type="component" value="Chromosome 12"/>
</dbReference>
<evidence type="ECO:0000313" key="1">
    <source>
        <dbReference type="EMBL" id="KAG8642322.1"/>
    </source>
</evidence>
<comment type="caution">
    <text evidence="1">The sequence shown here is derived from an EMBL/GenBank/DDBJ whole genome shotgun (WGS) entry which is preliminary data.</text>
</comment>
<proteinExistence type="predicted"/>
<accession>A0ACB7GPV6</accession>
<gene>
    <name evidence="1" type="ORF">MANES_12G076302v8</name>
</gene>
<organism evidence="1 2">
    <name type="scientific">Manihot esculenta</name>
    <name type="common">Cassava</name>
    <name type="synonym">Jatropha manihot</name>
    <dbReference type="NCBI Taxonomy" id="3983"/>
    <lineage>
        <taxon>Eukaryota</taxon>
        <taxon>Viridiplantae</taxon>
        <taxon>Streptophyta</taxon>
        <taxon>Embryophyta</taxon>
        <taxon>Tracheophyta</taxon>
        <taxon>Spermatophyta</taxon>
        <taxon>Magnoliopsida</taxon>
        <taxon>eudicotyledons</taxon>
        <taxon>Gunneridae</taxon>
        <taxon>Pentapetalae</taxon>
        <taxon>rosids</taxon>
        <taxon>fabids</taxon>
        <taxon>Malpighiales</taxon>
        <taxon>Euphorbiaceae</taxon>
        <taxon>Crotonoideae</taxon>
        <taxon>Manihoteae</taxon>
        <taxon>Manihot</taxon>
    </lineage>
</organism>
<sequence>MLENRCASLLRAARDIDEKAASQAEKRVHEFKASEYKRKIYKEAFHFYSSSFNHRLKAARDASKTPLADFRTLEFNSNGDEVQFWEDDNPIPKVHPVTTHA</sequence>
<name>A0ACB7GPV6_MANES</name>
<protein>
    <submittedName>
        <fullName evidence="1">Uncharacterized protein</fullName>
    </submittedName>
</protein>
<keyword evidence="2" id="KW-1185">Reference proteome</keyword>
<evidence type="ECO:0000313" key="2">
    <source>
        <dbReference type="Proteomes" id="UP000091857"/>
    </source>
</evidence>
<reference evidence="2" key="1">
    <citation type="journal article" date="2016" name="Nat. Biotechnol.">
        <title>Sequencing wild and cultivated cassava and related species reveals extensive interspecific hybridization and genetic diversity.</title>
        <authorList>
            <person name="Bredeson J.V."/>
            <person name="Lyons J.B."/>
            <person name="Prochnik S.E."/>
            <person name="Wu G.A."/>
            <person name="Ha C.M."/>
            <person name="Edsinger-Gonzales E."/>
            <person name="Grimwood J."/>
            <person name="Schmutz J."/>
            <person name="Rabbi I.Y."/>
            <person name="Egesi C."/>
            <person name="Nauluvula P."/>
            <person name="Lebot V."/>
            <person name="Ndunguru J."/>
            <person name="Mkamilo G."/>
            <person name="Bart R.S."/>
            <person name="Setter T.L."/>
            <person name="Gleadow R.M."/>
            <person name="Kulakow P."/>
            <person name="Ferguson M.E."/>
            <person name="Rounsley S."/>
            <person name="Rokhsar D.S."/>
        </authorList>
    </citation>
    <scope>NUCLEOTIDE SEQUENCE [LARGE SCALE GENOMIC DNA]</scope>
    <source>
        <strain evidence="2">cv. AM560-2</strain>
    </source>
</reference>
<dbReference type="EMBL" id="CM004398">
    <property type="protein sequence ID" value="KAG8642322.1"/>
    <property type="molecule type" value="Genomic_DNA"/>
</dbReference>